<gene>
    <name evidence="1" type="ORF">PACLA_8A085499</name>
</gene>
<proteinExistence type="predicted"/>
<organism evidence="1 2">
    <name type="scientific">Paramuricea clavata</name>
    <name type="common">Red gorgonian</name>
    <name type="synonym">Violescent sea-whip</name>
    <dbReference type="NCBI Taxonomy" id="317549"/>
    <lineage>
        <taxon>Eukaryota</taxon>
        <taxon>Metazoa</taxon>
        <taxon>Cnidaria</taxon>
        <taxon>Anthozoa</taxon>
        <taxon>Octocorallia</taxon>
        <taxon>Malacalcyonacea</taxon>
        <taxon>Plexauridae</taxon>
        <taxon>Paramuricea</taxon>
    </lineage>
</organism>
<sequence>MQKPTDELNFYRLKQQTNELNVLSSELTSLNPSAKVYRQLGSGGVLFLANKATLVKETQGNNNVDLYLFNH</sequence>
<keyword evidence="2" id="KW-1185">Reference proteome</keyword>
<dbReference type="Proteomes" id="UP001152795">
    <property type="component" value="Unassembled WGS sequence"/>
</dbReference>
<evidence type="ECO:0000313" key="1">
    <source>
        <dbReference type="EMBL" id="CAB3977215.1"/>
    </source>
</evidence>
<name>A0A6S7FD80_PARCT</name>
<protein>
    <submittedName>
        <fullName evidence="1">Uncharacterized protein</fullName>
    </submittedName>
</protein>
<reference evidence="1" key="1">
    <citation type="submission" date="2020-04" db="EMBL/GenBank/DDBJ databases">
        <authorList>
            <person name="Alioto T."/>
            <person name="Alioto T."/>
            <person name="Gomez Garrido J."/>
        </authorList>
    </citation>
    <scope>NUCLEOTIDE SEQUENCE</scope>
    <source>
        <strain evidence="1">A484AB</strain>
    </source>
</reference>
<comment type="caution">
    <text evidence="1">The sequence shown here is derived from an EMBL/GenBank/DDBJ whole genome shotgun (WGS) entry which is preliminary data.</text>
</comment>
<accession>A0A6S7FD80</accession>
<dbReference type="AlphaFoldDB" id="A0A6S7FD80"/>
<evidence type="ECO:0000313" key="2">
    <source>
        <dbReference type="Proteomes" id="UP001152795"/>
    </source>
</evidence>
<dbReference type="SUPFAM" id="SSF46579">
    <property type="entry name" value="Prefoldin"/>
    <property type="match status" value="1"/>
</dbReference>
<dbReference type="EMBL" id="CACRXK020000036">
    <property type="protein sequence ID" value="CAB3977215.1"/>
    <property type="molecule type" value="Genomic_DNA"/>
</dbReference>